<dbReference type="SMART" id="SM00347">
    <property type="entry name" value="HTH_MARR"/>
    <property type="match status" value="1"/>
</dbReference>
<keyword evidence="1" id="KW-0805">Transcription regulation</keyword>
<keyword evidence="6" id="KW-1185">Reference proteome</keyword>
<name>A0A7W5FPF6_9BACL</name>
<comment type="caution">
    <text evidence="5">The sequence shown here is derived from an EMBL/GenBank/DDBJ whole genome shotgun (WGS) entry which is preliminary data.</text>
</comment>
<evidence type="ECO:0000256" key="3">
    <source>
        <dbReference type="ARBA" id="ARBA00023163"/>
    </source>
</evidence>
<dbReference type="PROSITE" id="PS01117">
    <property type="entry name" value="HTH_MARR_1"/>
    <property type="match status" value="1"/>
</dbReference>
<keyword evidence="3" id="KW-0804">Transcription</keyword>
<dbReference type="RefSeq" id="WP_183602437.1">
    <property type="nucleotide sequence ID" value="NZ_JACHXK010000011.1"/>
</dbReference>
<dbReference type="SUPFAM" id="SSF46785">
    <property type="entry name" value="Winged helix' DNA-binding domain"/>
    <property type="match status" value="1"/>
</dbReference>
<evidence type="ECO:0000256" key="1">
    <source>
        <dbReference type="ARBA" id="ARBA00023015"/>
    </source>
</evidence>
<feature type="domain" description="HTH marR-type" evidence="4">
    <location>
        <begin position="1"/>
        <end position="138"/>
    </location>
</feature>
<evidence type="ECO:0000313" key="5">
    <source>
        <dbReference type="EMBL" id="MBB3112316.1"/>
    </source>
</evidence>
<dbReference type="PROSITE" id="PS50995">
    <property type="entry name" value="HTH_MARR_2"/>
    <property type="match status" value="1"/>
</dbReference>
<dbReference type="PANTHER" id="PTHR33164:SF43">
    <property type="entry name" value="HTH-TYPE TRANSCRIPTIONAL REPRESSOR YETL"/>
    <property type="match status" value="1"/>
</dbReference>
<dbReference type="EMBL" id="JACHXK010000011">
    <property type="protein sequence ID" value="MBB3112316.1"/>
    <property type="molecule type" value="Genomic_DNA"/>
</dbReference>
<dbReference type="InterPro" id="IPR000835">
    <property type="entry name" value="HTH_MarR-typ"/>
</dbReference>
<accession>A0A7W5FPF6</accession>
<organism evidence="5 6">
    <name type="scientific">Paenibacillus phyllosphaerae</name>
    <dbReference type="NCBI Taxonomy" id="274593"/>
    <lineage>
        <taxon>Bacteria</taxon>
        <taxon>Bacillati</taxon>
        <taxon>Bacillota</taxon>
        <taxon>Bacilli</taxon>
        <taxon>Bacillales</taxon>
        <taxon>Paenibacillaceae</taxon>
        <taxon>Paenibacillus</taxon>
    </lineage>
</organism>
<dbReference type="AlphaFoldDB" id="A0A7W5FPF6"/>
<dbReference type="GO" id="GO:0003677">
    <property type="term" value="F:DNA binding"/>
    <property type="evidence" value="ECO:0007669"/>
    <property type="project" value="UniProtKB-KW"/>
</dbReference>
<dbReference type="GO" id="GO:0006950">
    <property type="term" value="P:response to stress"/>
    <property type="evidence" value="ECO:0007669"/>
    <property type="project" value="TreeGrafter"/>
</dbReference>
<dbReference type="Proteomes" id="UP000570361">
    <property type="component" value="Unassembled WGS sequence"/>
</dbReference>
<dbReference type="InterPro" id="IPR036390">
    <property type="entry name" value="WH_DNA-bd_sf"/>
</dbReference>
<gene>
    <name evidence="5" type="ORF">FHS18_004402</name>
</gene>
<dbReference type="InterPro" id="IPR039422">
    <property type="entry name" value="MarR/SlyA-like"/>
</dbReference>
<dbReference type="PRINTS" id="PR00598">
    <property type="entry name" value="HTHMARR"/>
</dbReference>
<evidence type="ECO:0000256" key="2">
    <source>
        <dbReference type="ARBA" id="ARBA00023125"/>
    </source>
</evidence>
<dbReference type="Pfam" id="PF01047">
    <property type="entry name" value="MarR"/>
    <property type="match status" value="1"/>
</dbReference>
<sequence length="145" mass="16556">MQDKAQLLELPALFKCFIKKATQEWKESTDHDLTLTQFRMLYALMVEGPAKSVELAEQLGVTPGAITGMADKMIEKSFVVRTRDDHDRRVVHVAITEEGRAHIERIHAKQNEAMSAIFTKLPDEDIEHLRRIFTLLLERTNLGNG</sequence>
<dbReference type="InterPro" id="IPR023187">
    <property type="entry name" value="Tscrpt_reg_MarR-type_CS"/>
</dbReference>
<proteinExistence type="predicted"/>
<dbReference type="GO" id="GO:0003700">
    <property type="term" value="F:DNA-binding transcription factor activity"/>
    <property type="evidence" value="ECO:0007669"/>
    <property type="project" value="InterPro"/>
</dbReference>
<evidence type="ECO:0000313" key="6">
    <source>
        <dbReference type="Proteomes" id="UP000570361"/>
    </source>
</evidence>
<dbReference type="Gene3D" id="1.10.10.10">
    <property type="entry name" value="Winged helix-like DNA-binding domain superfamily/Winged helix DNA-binding domain"/>
    <property type="match status" value="1"/>
</dbReference>
<keyword evidence="2 5" id="KW-0238">DNA-binding</keyword>
<reference evidence="5 6" key="1">
    <citation type="submission" date="2020-08" db="EMBL/GenBank/DDBJ databases">
        <title>Genomic Encyclopedia of Type Strains, Phase III (KMG-III): the genomes of soil and plant-associated and newly described type strains.</title>
        <authorList>
            <person name="Whitman W."/>
        </authorList>
    </citation>
    <scope>NUCLEOTIDE SEQUENCE [LARGE SCALE GENOMIC DNA]</scope>
    <source>
        <strain evidence="5 6">CECT 5862</strain>
    </source>
</reference>
<dbReference type="PANTHER" id="PTHR33164">
    <property type="entry name" value="TRANSCRIPTIONAL REGULATOR, MARR FAMILY"/>
    <property type="match status" value="1"/>
</dbReference>
<dbReference type="InterPro" id="IPR036388">
    <property type="entry name" value="WH-like_DNA-bd_sf"/>
</dbReference>
<protein>
    <submittedName>
        <fullName evidence="5">DNA-binding MarR family transcriptional regulator</fullName>
    </submittedName>
</protein>
<evidence type="ECO:0000259" key="4">
    <source>
        <dbReference type="PROSITE" id="PS50995"/>
    </source>
</evidence>